<dbReference type="EMBL" id="JAULSV010000002">
    <property type="protein sequence ID" value="KAK0651905.1"/>
    <property type="molecule type" value="Genomic_DNA"/>
</dbReference>
<feature type="region of interest" description="Disordered" evidence="1">
    <location>
        <begin position="783"/>
        <end position="807"/>
    </location>
</feature>
<feature type="compositionally biased region" description="Polar residues" evidence="1">
    <location>
        <begin position="716"/>
        <end position="728"/>
    </location>
</feature>
<keyword evidence="3" id="KW-1185">Reference proteome</keyword>
<evidence type="ECO:0000313" key="2">
    <source>
        <dbReference type="EMBL" id="KAK0651905.1"/>
    </source>
</evidence>
<evidence type="ECO:0000313" key="3">
    <source>
        <dbReference type="Proteomes" id="UP001174936"/>
    </source>
</evidence>
<evidence type="ECO:0000256" key="1">
    <source>
        <dbReference type="SAM" id="MobiDB-lite"/>
    </source>
</evidence>
<feature type="compositionally biased region" description="Acidic residues" evidence="1">
    <location>
        <begin position="608"/>
        <end position="618"/>
    </location>
</feature>
<proteinExistence type="predicted"/>
<name>A0AA40CUI1_9PEZI</name>
<protein>
    <submittedName>
        <fullName evidence="2">Uncharacterized protein</fullName>
    </submittedName>
</protein>
<reference evidence="2" key="1">
    <citation type="submission" date="2023-06" db="EMBL/GenBank/DDBJ databases">
        <title>Genome-scale phylogeny and comparative genomics of the fungal order Sordariales.</title>
        <authorList>
            <consortium name="Lawrence Berkeley National Laboratory"/>
            <person name="Hensen N."/>
            <person name="Bonometti L."/>
            <person name="Westerberg I."/>
            <person name="Brannstrom I.O."/>
            <person name="Guillou S."/>
            <person name="Cros-Aarteil S."/>
            <person name="Calhoun S."/>
            <person name="Haridas S."/>
            <person name="Kuo A."/>
            <person name="Mondo S."/>
            <person name="Pangilinan J."/>
            <person name="Riley R."/>
            <person name="Labutti K."/>
            <person name="Andreopoulos B."/>
            <person name="Lipzen A."/>
            <person name="Chen C."/>
            <person name="Yanf M."/>
            <person name="Daum C."/>
            <person name="Ng V."/>
            <person name="Clum A."/>
            <person name="Steindorff A."/>
            <person name="Ohm R."/>
            <person name="Martin F."/>
            <person name="Silar P."/>
            <person name="Natvig D."/>
            <person name="Lalanne C."/>
            <person name="Gautier V."/>
            <person name="Ament-Velasquez S.L."/>
            <person name="Kruys A."/>
            <person name="Hutchinson M.I."/>
            <person name="Powell A.J."/>
            <person name="Barry K."/>
            <person name="Miller A.N."/>
            <person name="Grigoriev I.V."/>
            <person name="Debuchy R."/>
            <person name="Gladieux P."/>
            <person name="Thoren M.H."/>
            <person name="Johannesson H."/>
        </authorList>
    </citation>
    <scope>NUCLEOTIDE SEQUENCE</scope>
    <source>
        <strain evidence="2">SMH2532-1</strain>
    </source>
</reference>
<gene>
    <name evidence="2" type="ORF">B0T16DRAFT_387258</name>
</gene>
<feature type="region of interest" description="Disordered" evidence="1">
    <location>
        <begin position="652"/>
        <end position="728"/>
    </location>
</feature>
<dbReference type="Proteomes" id="UP001174936">
    <property type="component" value="Unassembled WGS sequence"/>
</dbReference>
<accession>A0AA40CUI1</accession>
<dbReference type="AlphaFoldDB" id="A0AA40CUI1"/>
<organism evidence="2 3">
    <name type="scientific">Cercophora newfieldiana</name>
    <dbReference type="NCBI Taxonomy" id="92897"/>
    <lineage>
        <taxon>Eukaryota</taxon>
        <taxon>Fungi</taxon>
        <taxon>Dikarya</taxon>
        <taxon>Ascomycota</taxon>
        <taxon>Pezizomycotina</taxon>
        <taxon>Sordariomycetes</taxon>
        <taxon>Sordariomycetidae</taxon>
        <taxon>Sordariales</taxon>
        <taxon>Lasiosphaeriaceae</taxon>
        <taxon>Cercophora</taxon>
    </lineage>
</organism>
<comment type="caution">
    <text evidence="2">The sequence shown here is derived from an EMBL/GenBank/DDBJ whole genome shotgun (WGS) entry which is preliminary data.</text>
</comment>
<feature type="compositionally biased region" description="Acidic residues" evidence="1">
    <location>
        <begin position="794"/>
        <end position="807"/>
    </location>
</feature>
<feature type="compositionally biased region" description="Acidic residues" evidence="1">
    <location>
        <begin position="665"/>
        <end position="696"/>
    </location>
</feature>
<sequence length="840" mass="96167">MADPRHRPPQLSPQQRELERRLFHEAVAARAAATQADIEATGIIPNTEEIVESLSRPLEQAPEESSTLVRHGAAQKVYKRATFADFDEDYKHRYPPQKDTNDSDEEFEKEWTAAFAGLRAEEFDPALLDQYRRRARTDSHKLKAAANKLDLLRRNEKEPVAMQKFDLIGSLSSCRELAVEVCKHLPARDIVKLYSISLDFHDIIDAYMRSSVTAWARYKAPEAGLLFKGGVYKEMYSIPDPAGRYRDKNAHDMSYITHPERRRGLVRDTAVRDVLGLRWLQLVCQREVRVRDIVATLARHGHRLPPDTSMTLKKLWLIMDIPTSEARAATISNERFFSDEDLVRAQMFFTKLDMLFNDPIIGPGSSSLTWLMLGQKSLSTLWAFLRRKAYTTIEDIQRLKIRYDVGPSEAVISVGELVLGLHLYEMGTVHLEGWGTGDMHLLRPDELVPMEAARRGLEIDHFARQLMMYGHVNINLGAPLVPSLDEMYMSDDELPEIDTHVSPVNRGCGNVPFERRMWQPKHARKASWGTLAREEKEMIIAEEKREIDQEWSMDFAEARYHEAIEALTKSIQPFLHVCREISDRKHCLSDMGDYGEPEPVKEGIYNGDGDDGDDDDGDAQMAGASPVPPEPDNNEARTANPEITAIVDRLAAEQIYPSSQAEHGDNEEVDVDEDDEKFNSDEAEYEDEDEDEENEDKENHNDFWEASHINPDDFSSPMTHPTSDNVTSLDEDLLAQADEDYDEEDLNFDWEEHIRDIRKTNGSPSKEAIEDAKARGQYTLPVVLPSDRVPPPVDSEDNEEGEEDEREEFIRDYYRNWVGSGRLQINFRKPIAFLIWRLPE</sequence>
<feature type="region of interest" description="Disordered" evidence="1">
    <location>
        <begin position="589"/>
        <end position="637"/>
    </location>
</feature>